<gene>
    <name evidence="2" type="ORF">CCE28_15210</name>
</gene>
<dbReference type="Pfam" id="PF03479">
    <property type="entry name" value="PCC"/>
    <property type="match status" value="1"/>
</dbReference>
<dbReference type="PANTHER" id="PTHR34988">
    <property type="entry name" value="PROTEIN, PUTATIVE-RELATED"/>
    <property type="match status" value="1"/>
</dbReference>
<reference evidence="2 3" key="1">
    <citation type="submission" date="2017-06" db="EMBL/GenBank/DDBJ databases">
        <title>Draft genome sequence of anaerobic fermentative bacterium Anaeromicrobium sediminis DY2726D isolated from West Pacific Ocean sediments.</title>
        <authorList>
            <person name="Zeng X."/>
        </authorList>
    </citation>
    <scope>NUCLEOTIDE SEQUENCE [LARGE SCALE GENOMIC DNA]</scope>
    <source>
        <strain evidence="2 3">DY2726D</strain>
    </source>
</reference>
<dbReference type="PIRSF" id="PIRSF016702">
    <property type="entry name" value="DNA_bp_PD1"/>
    <property type="match status" value="1"/>
</dbReference>
<dbReference type="Proteomes" id="UP000216024">
    <property type="component" value="Unassembled WGS sequence"/>
</dbReference>
<accession>A0A267MHV9</accession>
<dbReference type="AlphaFoldDB" id="A0A267MHV9"/>
<proteinExistence type="predicted"/>
<dbReference type="InterPro" id="IPR005175">
    <property type="entry name" value="PPC_dom"/>
</dbReference>
<evidence type="ECO:0000313" key="3">
    <source>
        <dbReference type="Proteomes" id="UP000216024"/>
    </source>
</evidence>
<evidence type="ECO:0000313" key="2">
    <source>
        <dbReference type="EMBL" id="PAB58455.1"/>
    </source>
</evidence>
<dbReference type="PANTHER" id="PTHR34988:SF1">
    <property type="entry name" value="DNA-BINDING PROTEIN"/>
    <property type="match status" value="1"/>
</dbReference>
<dbReference type="RefSeq" id="WP_095134585.1">
    <property type="nucleotide sequence ID" value="NZ_NIBG01000015.1"/>
</dbReference>
<dbReference type="OrthoDB" id="9791702at2"/>
<dbReference type="InterPro" id="IPR025707">
    <property type="entry name" value="DNA_bp_PD1"/>
</dbReference>
<keyword evidence="3" id="KW-1185">Reference proteome</keyword>
<protein>
    <submittedName>
        <fullName evidence="2">DNA-binding protein</fullName>
    </submittedName>
</protein>
<dbReference type="GO" id="GO:0003677">
    <property type="term" value="F:DNA binding"/>
    <property type="evidence" value="ECO:0007669"/>
    <property type="project" value="UniProtKB-KW"/>
</dbReference>
<dbReference type="PROSITE" id="PS51742">
    <property type="entry name" value="PPC"/>
    <property type="match status" value="1"/>
</dbReference>
<organism evidence="2 3">
    <name type="scientific">Anaeromicrobium sediminis</name>
    <dbReference type="NCBI Taxonomy" id="1478221"/>
    <lineage>
        <taxon>Bacteria</taxon>
        <taxon>Bacillati</taxon>
        <taxon>Bacillota</taxon>
        <taxon>Clostridia</taxon>
        <taxon>Peptostreptococcales</taxon>
        <taxon>Thermotaleaceae</taxon>
        <taxon>Anaeromicrobium</taxon>
    </lineage>
</organism>
<dbReference type="Gene3D" id="3.30.1330.80">
    <property type="entry name" value="Hypothetical protein, similar to alpha- acetolactate decarboxylase, domain 2"/>
    <property type="match status" value="1"/>
</dbReference>
<dbReference type="EMBL" id="NIBG01000015">
    <property type="protein sequence ID" value="PAB58455.1"/>
    <property type="molecule type" value="Genomic_DNA"/>
</dbReference>
<keyword evidence="2" id="KW-0238">DNA-binding</keyword>
<comment type="caution">
    <text evidence="2">The sequence shown here is derived from an EMBL/GenBank/DDBJ whole genome shotgun (WGS) entry which is preliminary data.</text>
</comment>
<dbReference type="SUPFAM" id="SSF117856">
    <property type="entry name" value="AF0104/ALDC/Ptd012-like"/>
    <property type="match status" value="1"/>
</dbReference>
<dbReference type="CDD" id="cd11378">
    <property type="entry name" value="DUF296"/>
    <property type="match status" value="1"/>
</dbReference>
<sequence>MKCVKRGSKYFVRIDKGQEVVSSLKNFCEENNVKLGSVVGIGATDKVTIGLFNTDTKEYHNKELVGEYEITNLTGNISTKEEEVYLHLHITLGDEEYKAFGGHLNECWISGTCELVVDVIDGQIERIFDDYCGLNVLKID</sequence>
<name>A0A267MHV9_9FIRM</name>
<evidence type="ECO:0000259" key="1">
    <source>
        <dbReference type="PROSITE" id="PS51742"/>
    </source>
</evidence>
<feature type="domain" description="PPC" evidence="1">
    <location>
        <begin position="4"/>
        <end position="140"/>
    </location>
</feature>